<feature type="compositionally biased region" description="Polar residues" evidence="6">
    <location>
        <begin position="459"/>
        <end position="480"/>
    </location>
</feature>
<comment type="subcellular location">
    <subcellularLocation>
        <location evidence="1">Nucleus</location>
    </subcellularLocation>
</comment>
<sequence length="541" mass="60397">MADPLSSSSNKKAFFVVDLSGQNSNPIIPSQFIANHIKGKTLSTKLKLTSVASDRTWEVELDGGRFAAGWKDFSVFHAVREDDVLSFRHDGDLVFHVTPFGRSFSQIHLVSSSSTSGSDDEHRTFDDDDEDDSVDVGDDDDDDDDDNSISEEDLYSKKSSSKKRARTETEYISEDSYLLAHVTPSSLLRDTLCLLSKFARSNGLDKRECEIDLMDEHGKSWTLLLRHNKKTGQAFMRGGWRKFCRNNGFKSGSLCRFKVVQSGTKPVLQLCPITSTIPEGNSSKANKKGNVSECEGDEIETEDCSETVPVLQNKILTLDLKPYVLRSSQFRVPALLARDNGILKAGEVTVLNKDGEEWKSHLVNVKGRDQFYIRGCKEFFVANGIKNVGDPFTLEVVRGGTSPILKICSKVKQVSFDGHKTLERKPRMTVPAPHAEDETENRVQKKARVCTEEGPSRCTRASNKSSTDPGNLQRKQPLQPCSISDHVKKVRQSIVDTLTDVRRFRSELEIKEQNLQASLHEIDALGEKIMGISQIFNISQA</sequence>
<evidence type="ECO:0000256" key="1">
    <source>
        <dbReference type="ARBA" id="ARBA00004123"/>
    </source>
</evidence>
<feature type="domain" description="TF-B3" evidence="7">
    <location>
        <begin position="177"/>
        <end position="274"/>
    </location>
</feature>
<dbReference type="Proteomes" id="UP000694864">
    <property type="component" value="Chromosome 12"/>
</dbReference>
<name>A0ABM0UWV1_CAMSA</name>
<dbReference type="PANTHER" id="PTHR31674">
    <property type="entry name" value="B3 DOMAIN-CONTAINING PROTEIN REM-LIKE 3-RELATED"/>
    <property type="match status" value="1"/>
</dbReference>
<keyword evidence="8" id="KW-1185">Reference proteome</keyword>
<organism evidence="8 9">
    <name type="scientific">Camelina sativa</name>
    <name type="common">False flax</name>
    <name type="synonym">Myagrum sativum</name>
    <dbReference type="NCBI Taxonomy" id="90675"/>
    <lineage>
        <taxon>Eukaryota</taxon>
        <taxon>Viridiplantae</taxon>
        <taxon>Streptophyta</taxon>
        <taxon>Embryophyta</taxon>
        <taxon>Tracheophyta</taxon>
        <taxon>Spermatophyta</taxon>
        <taxon>Magnoliopsida</taxon>
        <taxon>eudicotyledons</taxon>
        <taxon>Gunneridae</taxon>
        <taxon>Pentapetalae</taxon>
        <taxon>rosids</taxon>
        <taxon>malvids</taxon>
        <taxon>Brassicales</taxon>
        <taxon>Brassicaceae</taxon>
        <taxon>Camelineae</taxon>
        <taxon>Camelina</taxon>
    </lineage>
</organism>
<dbReference type="CDD" id="cd10017">
    <property type="entry name" value="B3_DNA"/>
    <property type="match status" value="3"/>
</dbReference>
<dbReference type="PANTHER" id="PTHR31674:SF18">
    <property type="entry name" value="B3 DOMAIN-CONTAINING PROTEIN REM4-RELATED"/>
    <property type="match status" value="1"/>
</dbReference>
<feature type="compositionally biased region" description="Basic and acidic residues" evidence="6">
    <location>
        <begin position="434"/>
        <end position="455"/>
    </location>
</feature>
<keyword evidence="3" id="KW-0238">DNA-binding</keyword>
<dbReference type="Pfam" id="PF02362">
    <property type="entry name" value="B3"/>
    <property type="match status" value="2"/>
</dbReference>
<evidence type="ECO:0000256" key="4">
    <source>
        <dbReference type="ARBA" id="ARBA00023163"/>
    </source>
</evidence>
<reference evidence="9" key="2">
    <citation type="submission" date="2025-08" db="UniProtKB">
        <authorList>
            <consortium name="RefSeq"/>
        </authorList>
    </citation>
    <scope>IDENTIFICATION</scope>
    <source>
        <tissue evidence="9">Leaf</tissue>
    </source>
</reference>
<dbReference type="InterPro" id="IPR039218">
    <property type="entry name" value="REM_fam"/>
</dbReference>
<dbReference type="Gene3D" id="2.40.330.10">
    <property type="entry name" value="DNA-binding pseudobarrel domain"/>
    <property type="match status" value="2"/>
</dbReference>
<dbReference type="InterPro" id="IPR003340">
    <property type="entry name" value="B3_DNA-bd"/>
</dbReference>
<evidence type="ECO:0000313" key="8">
    <source>
        <dbReference type="Proteomes" id="UP000694864"/>
    </source>
</evidence>
<dbReference type="RefSeq" id="XP_010447523.1">
    <property type="nucleotide sequence ID" value="XM_010449221.2"/>
</dbReference>
<keyword evidence="2" id="KW-0805">Transcription regulation</keyword>
<evidence type="ECO:0000259" key="7">
    <source>
        <dbReference type="PROSITE" id="PS50863"/>
    </source>
</evidence>
<evidence type="ECO:0000313" key="9">
    <source>
        <dbReference type="RefSeq" id="XP_010447523.1"/>
    </source>
</evidence>
<keyword evidence="5" id="KW-0539">Nucleus</keyword>
<gene>
    <name evidence="9" type="primary">LOC104730115</name>
</gene>
<dbReference type="PROSITE" id="PS50863">
    <property type="entry name" value="B3"/>
    <property type="match status" value="2"/>
</dbReference>
<feature type="domain" description="TF-B3" evidence="7">
    <location>
        <begin position="11"/>
        <end position="103"/>
    </location>
</feature>
<evidence type="ECO:0000256" key="5">
    <source>
        <dbReference type="ARBA" id="ARBA00023242"/>
    </source>
</evidence>
<dbReference type="InterPro" id="IPR015300">
    <property type="entry name" value="DNA-bd_pseudobarrel_sf"/>
</dbReference>
<feature type="region of interest" description="Disordered" evidence="6">
    <location>
        <begin position="111"/>
        <end position="161"/>
    </location>
</feature>
<keyword evidence="4" id="KW-0804">Transcription</keyword>
<evidence type="ECO:0000256" key="6">
    <source>
        <dbReference type="SAM" id="MobiDB-lite"/>
    </source>
</evidence>
<evidence type="ECO:0000256" key="2">
    <source>
        <dbReference type="ARBA" id="ARBA00023015"/>
    </source>
</evidence>
<protein>
    <submittedName>
        <fullName evidence="9">B3 domain-containing protein REM4 isoform X1</fullName>
    </submittedName>
</protein>
<reference evidence="8" key="1">
    <citation type="journal article" date="2014" name="Nat. Commun.">
        <title>The emerging biofuel crop Camelina sativa retains a highly undifferentiated hexaploid genome structure.</title>
        <authorList>
            <person name="Kagale S."/>
            <person name="Koh C."/>
            <person name="Nixon J."/>
            <person name="Bollina V."/>
            <person name="Clarke W.E."/>
            <person name="Tuteja R."/>
            <person name="Spillane C."/>
            <person name="Robinson S.J."/>
            <person name="Links M.G."/>
            <person name="Clarke C."/>
            <person name="Higgins E.E."/>
            <person name="Huebert T."/>
            <person name="Sharpe A.G."/>
            <person name="Parkin I.A."/>
        </authorList>
    </citation>
    <scope>NUCLEOTIDE SEQUENCE [LARGE SCALE GENOMIC DNA]</scope>
    <source>
        <strain evidence="8">cv. DH55</strain>
    </source>
</reference>
<feature type="region of interest" description="Disordered" evidence="6">
    <location>
        <begin position="430"/>
        <end position="480"/>
    </location>
</feature>
<proteinExistence type="predicted"/>
<feature type="compositionally biased region" description="Acidic residues" evidence="6">
    <location>
        <begin position="126"/>
        <end position="153"/>
    </location>
</feature>
<dbReference type="SUPFAM" id="SSF101936">
    <property type="entry name" value="DNA-binding pseudobarrel domain"/>
    <property type="match status" value="3"/>
</dbReference>
<dbReference type="SMART" id="SM01019">
    <property type="entry name" value="B3"/>
    <property type="match status" value="3"/>
</dbReference>
<accession>A0ABM0UWV1</accession>
<evidence type="ECO:0000256" key="3">
    <source>
        <dbReference type="ARBA" id="ARBA00023125"/>
    </source>
</evidence>
<dbReference type="GeneID" id="104730115"/>